<evidence type="ECO:0000313" key="11">
    <source>
        <dbReference type="EMBL" id="KZM92512.1"/>
    </source>
</evidence>
<gene>
    <name evidence="11" type="ORF">DCAR_020123</name>
    <name evidence="12" type="ORF">DCAR_0626328</name>
</gene>
<dbReference type="SUPFAM" id="SSF47661">
    <property type="entry name" value="t-snare proteins"/>
    <property type="match status" value="1"/>
</dbReference>
<comment type="subcellular location">
    <subcellularLocation>
        <location evidence="8">Golgi apparatus</location>
        <location evidence="8">trans-Golgi network membrane</location>
        <topology evidence="8">Single-pass type IV membrane protein</topology>
    </subcellularLocation>
</comment>
<evidence type="ECO:0000256" key="1">
    <source>
        <dbReference type="ARBA" id="ARBA00009063"/>
    </source>
</evidence>
<evidence type="ECO:0000256" key="2">
    <source>
        <dbReference type="ARBA" id="ARBA00022448"/>
    </source>
</evidence>
<reference evidence="12" key="2">
    <citation type="submission" date="2022-03" db="EMBL/GenBank/DDBJ databases">
        <title>Draft title - Genomic analysis of global carrot germplasm unveils the trajectory of domestication and the origin of high carotenoid orange carrot.</title>
        <authorList>
            <person name="Iorizzo M."/>
            <person name="Ellison S."/>
            <person name="Senalik D."/>
            <person name="Macko-Podgorni A."/>
            <person name="Grzebelus D."/>
            <person name="Bostan H."/>
            <person name="Rolling W."/>
            <person name="Curaba J."/>
            <person name="Simon P."/>
        </authorList>
    </citation>
    <scope>NUCLEOTIDE SEQUENCE</scope>
    <source>
        <tissue evidence="12">Leaf</tissue>
    </source>
</reference>
<dbReference type="CDD" id="cd21442">
    <property type="entry name" value="SNARE_NTD_STX6-like"/>
    <property type="match status" value="1"/>
</dbReference>
<organism evidence="11">
    <name type="scientific">Daucus carota subsp. sativus</name>
    <name type="common">Carrot</name>
    <dbReference type="NCBI Taxonomy" id="79200"/>
    <lineage>
        <taxon>Eukaryota</taxon>
        <taxon>Viridiplantae</taxon>
        <taxon>Streptophyta</taxon>
        <taxon>Embryophyta</taxon>
        <taxon>Tracheophyta</taxon>
        <taxon>Spermatophyta</taxon>
        <taxon>Magnoliopsida</taxon>
        <taxon>eudicotyledons</taxon>
        <taxon>Gunneridae</taxon>
        <taxon>Pentapetalae</taxon>
        <taxon>asterids</taxon>
        <taxon>campanulids</taxon>
        <taxon>Apiales</taxon>
        <taxon>Apiaceae</taxon>
        <taxon>Apioideae</taxon>
        <taxon>Scandiceae</taxon>
        <taxon>Daucinae</taxon>
        <taxon>Daucus</taxon>
        <taxon>Daucus sect. Daucus</taxon>
    </lineage>
</organism>
<keyword evidence="5 9" id="KW-1133">Transmembrane helix</keyword>
<dbReference type="FunFam" id="1.20.58.90:FF:000004">
    <property type="entry name" value="Syntaxin 10"/>
    <property type="match status" value="1"/>
</dbReference>
<evidence type="ECO:0000259" key="10">
    <source>
        <dbReference type="Pfam" id="PF09177"/>
    </source>
</evidence>
<dbReference type="OrthoDB" id="1889309at2759"/>
<comment type="similarity">
    <text evidence="1">Belongs to the syntaxin family.</text>
</comment>
<dbReference type="EMBL" id="CP093348">
    <property type="protein sequence ID" value="WOH06899.1"/>
    <property type="molecule type" value="Genomic_DNA"/>
</dbReference>
<evidence type="ECO:0000256" key="3">
    <source>
        <dbReference type="ARBA" id="ARBA00022692"/>
    </source>
</evidence>
<evidence type="ECO:0000313" key="13">
    <source>
        <dbReference type="Proteomes" id="UP000077755"/>
    </source>
</evidence>
<proteinExistence type="inferred from homology"/>
<dbReference type="GO" id="GO:0015031">
    <property type="term" value="P:protein transport"/>
    <property type="evidence" value="ECO:0007669"/>
    <property type="project" value="UniProtKB-KW"/>
</dbReference>
<dbReference type="OMA" id="RYDMPNH"/>
<name>A0A161ZWJ4_DAUCS</name>
<dbReference type="Proteomes" id="UP000077755">
    <property type="component" value="Chromosome 6"/>
</dbReference>
<keyword evidence="3 9" id="KW-0812">Transmembrane</keyword>
<evidence type="ECO:0000256" key="4">
    <source>
        <dbReference type="ARBA" id="ARBA00022927"/>
    </source>
</evidence>
<dbReference type="KEGG" id="dcr:108192951"/>
<evidence type="ECO:0000256" key="9">
    <source>
        <dbReference type="SAM" id="Phobius"/>
    </source>
</evidence>
<keyword evidence="4" id="KW-0653">Protein transport</keyword>
<dbReference type="GO" id="GO:0005794">
    <property type="term" value="C:Golgi apparatus"/>
    <property type="evidence" value="ECO:0007669"/>
    <property type="project" value="UniProtKB-SubCell"/>
</dbReference>
<dbReference type="Gramene" id="KZM92512">
    <property type="protein sequence ID" value="KZM92512"/>
    <property type="gene ID" value="DCAR_020123"/>
</dbReference>
<dbReference type="Gene3D" id="1.20.58.90">
    <property type="match status" value="1"/>
</dbReference>
<dbReference type="STRING" id="79200.A0A161ZWJ4"/>
<evidence type="ECO:0000256" key="5">
    <source>
        <dbReference type="ARBA" id="ARBA00022989"/>
    </source>
</evidence>
<dbReference type="GO" id="GO:0016020">
    <property type="term" value="C:membrane"/>
    <property type="evidence" value="ECO:0007669"/>
    <property type="project" value="InterPro"/>
</dbReference>
<dbReference type="GO" id="GO:0048193">
    <property type="term" value="P:Golgi vesicle transport"/>
    <property type="evidence" value="ECO:0007669"/>
    <property type="project" value="InterPro"/>
</dbReference>
<feature type="transmembrane region" description="Helical" evidence="9">
    <location>
        <begin position="316"/>
        <end position="335"/>
    </location>
</feature>
<dbReference type="PANTHER" id="PTHR34949:SF3">
    <property type="entry name" value="OS08G0244100 PROTEIN"/>
    <property type="match status" value="1"/>
</dbReference>
<accession>A0A161ZWJ4</accession>
<dbReference type="AlphaFoldDB" id="A0A161ZWJ4"/>
<dbReference type="EMBL" id="LNRQ01000006">
    <property type="protein sequence ID" value="KZM92512.1"/>
    <property type="molecule type" value="Genomic_DNA"/>
</dbReference>
<evidence type="ECO:0000313" key="12">
    <source>
        <dbReference type="EMBL" id="WOH06899.1"/>
    </source>
</evidence>
<evidence type="ECO:0000256" key="8">
    <source>
        <dbReference type="ARBA" id="ARBA00037801"/>
    </source>
</evidence>
<dbReference type="InterPro" id="IPR010989">
    <property type="entry name" value="SNARE"/>
</dbReference>
<keyword evidence="7 9" id="KW-0472">Membrane</keyword>
<evidence type="ECO:0000256" key="6">
    <source>
        <dbReference type="ARBA" id="ARBA00023034"/>
    </source>
</evidence>
<keyword evidence="13" id="KW-1185">Reference proteome</keyword>
<protein>
    <recommendedName>
        <fullName evidence="10">Syntaxin 6/10/61 N-terminal domain-containing protein</fullName>
    </recommendedName>
</protein>
<sequence length="337" mass="38569">MMVANSFDLWQKDAFFTAAEEVQQSADIMESAYRNWARQRREGLAPKDLNELCRELQTAFGTAKWQLEEFEKAVKVSYGNRAADDLTRDRHRQFVNAIKNQIAHVEAELEKSHIEEGKQPLRWVNLDEEERDDLAMFLSGTRKSLESLDDRYDAKLGTNLKCLPSEKQCIEQIADLRLNFDSKGDLQRQKKGLKYVNTNMDDSYVIEVATNESPETSDSSCSQADRKVGTRRNWSTPNFGSLSITIDATNDAKNVLMSSVDATPKEKGTKPIFWKPTIGDQFQAMRGINRINQLFRLVLGRQRQLQTLVLQRNRSFQLILALMIAALLIVPFAFYST</sequence>
<dbReference type="Pfam" id="PF09177">
    <property type="entry name" value="STX6_10_61_N"/>
    <property type="match status" value="1"/>
</dbReference>
<reference evidence="11" key="1">
    <citation type="journal article" date="2016" name="Nat. Genet.">
        <title>A high-quality carrot genome assembly provides new insights into carotenoid accumulation and asterid genome evolution.</title>
        <authorList>
            <person name="Iorizzo M."/>
            <person name="Ellison S."/>
            <person name="Senalik D."/>
            <person name="Zeng P."/>
            <person name="Satapoomin P."/>
            <person name="Huang J."/>
            <person name="Bowman M."/>
            <person name="Iovene M."/>
            <person name="Sanseverino W."/>
            <person name="Cavagnaro P."/>
            <person name="Yildiz M."/>
            <person name="Macko-Podgorni A."/>
            <person name="Moranska E."/>
            <person name="Grzebelus E."/>
            <person name="Grzebelus D."/>
            <person name="Ashrafi H."/>
            <person name="Zheng Z."/>
            <person name="Cheng S."/>
            <person name="Spooner D."/>
            <person name="Van Deynze A."/>
            <person name="Simon P."/>
        </authorList>
    </citation>
    <scope>NUCLEOTIDE SEQUENCE [LARGE SCALE GENOMIC DNA]</scope>
    <source>
        <tissue evidence="11">Leaf</tissue>
    </source>
</reference>
<keyword evidence="2" id="KW-0813">Transport</keyword>
<keyword evidence="6" id="KW-0333">Golgi apparatus</keyword>
<evidence type="ECO:0000256" key="7">
    <source>
        <dbReference type="ARBA" id="ARBA00023136"/>
    </source>
</evidence>
<dbReference type="InterPro" id="IPR015260">
    <property type="entry name" value="Syntaxin-6/10/61_N"/>
</dbReference>
<dbReference type="PANTHER" id="PTHR34949">
    <property type="entry name" value="OS05G0443700 PROTEIN"/>
    <property type="match status" value="1"/>
</dbReference>
<feature type="domain" description="Syntaxin 6/10/61 N-terminal" evidence="10">
    <location>
        <begin position="13"/>
        <end position="106"/>
    </location>
</feature>